<feature type="compositionally biased region" description="Basic and acidic residues" evidence="1">
    <location>
        <begin position="111"/>
        <end position="121"/>
    </location>
</feature>
<dbReference type="Proteomes" id="UP000053097">
    <property type="component" value="Unassembled WGS sequence"/>
</dbReference>
<feature type="region of interest" description="Disordered" evidence="1">
    <location>
        <begin position="92"/>
        <end position="121"/>
    </location>
</feature>
<dbReference type="AlphaFoldDB" id="A0A026WUM9"/>
<evidence type="ECO:0000313" key="2">
    <source>
        <dbReference type="EMBL" id="EZA59750.1"/>
    </source>
</evidence>
<keyword evidence="3" id="KW-1185">Reference proteome</keyword>
<accession>A0A026WUM9</accession>
<reference evidence="2 3" key="1">
    <citation type="journal article" date="2014" name="Curr. Biol.">
        <title>The genome of the clonal raider ant Cerapachys biroi.</title>
        <authorList>
            <person name="Oxley P.R."/>
            <person name="Ji L."/>
            <person name="Fetter-Pruneda I."/>
            <person name="McKenzie S.K."/>
            <person name="Li C."/>
            <person name="Hu H."/>
            <person name="Zhang G."/>
            <person name="Kronauer D.J."/>
        </authorList>
    </citation>
    <scope>NUCLEOTIDE SEQUENCE [LARGE SCALE GENOMIC DNA]</scope>
</reference>
<gene>
    <name evidence="2" type="ORF">X777_16231</name>
</gene>
<evidence type="ECO:0000256" key="1">
    <source>
        <dbReference type="SAM" id="MobiDB-lite"/>
    </source>
</evidence>
<dbReference type="EMBL" id="KK107090">
    <property type="protein sequence ID" value="EZA59750.1"/>
    <property type="molecule type" value="Genomic_DNA"/>
</dbReference>
<organism evidence="2 3">
    <name type="scientific">Ooceraea biroi</name>
    <name type="common">Clonal raider ant</name>
    <name type="synonym">Cerapachys biroi</name>
    <dbReference type="NCBI Taxonomy" id="2015173"/>
    <lineage>
        <taxon>Eukaryota</taxon>
        <taxon>Metazoa</taxon>
        <taxon>Ecdysozoa</taxon>
        <taxon>Arthropoda</taxon>
        <taxon>Hexapoda</taxon>
        <taxon>Insecta</taxon>
        <taxon>Pterygota</taxon>
        <taxon>Neoptera</taxon>
        <taxon>Endopterygota</taxon>
        <taxon>Hymenoptera</taxon>
        <taxon>Apocrita</taxon>
        <taxon>Aculeata</taxon>
        <taxon>Formicoidea</taxon>
        <taxon>Formicidae</taxon>
        <taxon>Dorylinae</taxon>
        <taxon>Ooceraea</taxon>
    </lineage>
</organism>
<proteinExistence type="predicted"/>
<name>A0A026WUM9_OOCBI</name>
<feature type="compositionally biased region" description="Basic residues" evidence="1">
    <location>
        <begin position="177"/>
        <end position="196"/>
    </location>
</feature>
<feature type="region of interest" description="Disordered" evidence="1">
    <location>
        <begin position="175"/>
        <end position="196"/>
    </location>
</feature>
<sequence>MFIMIPFSGYMSCGKGWTEITDKVVIARSEIAKCAPPVTVLVRAQKAIIREKLPNKIRADDPNLDTRDQIVVHKGNTRKARPRTKVIIGTEKSGWVGGNSGTPMNKAGGSSEKEKESKRKERSIIIERVTRQRTGSLGSIADSFKRKREEEDEEDRIKAVKNFTRSSVNLGLWIDHHHIRKKKKPKSHGKFRKERK</sequence>
<evidence type="ECO:0000313" key="3">
    <source>
        <dbReference type="Proteomes" id="UP000053097"/>
    </source>
</evidence>
<protein>
    <submittedName>
        <fullName evidence="2">Uncharacterized protein</fullName>
    </submittedName>
</protein>